<protein>
    <recommendedName>
        <fullName evidence="4">Lipoprotein</fullName>
    </recommendedName>
</protein>
<name>A0ABX7VRY1_9BACI</name>
<feature type="signal peptide" evidence="1">
    <location>
        <begin position="1"/>
        <end position="27"/>
    </location>
</feature>
<accession>A0ABX7VRY1</accession>
<sequence>MKNKTIFAVLLAAICLLAACGDSENQAAEKQEKQNSFTTGQEPMTLEKERDNFHLLAKIYSHSPDTLTVEGLLTYTGEKPVTLTHGMAIIQFGMINLKSDDAVDEMVYPDIAYQTTVKPNQSFPGKQTFTVEEGGKYELTIESVLHTLSGEARGITFDPIEVSW</sequence>
<keyword evidence="3" id="KW-1185">Reference proteome</keyword>
<gene>
    <name evidence="2" type="ORF">ERJ70_02905</name>
</gene>
<evidence type="ECO:0000313" key="3">
    <source>
        <dbReference type="Proteomes" id="UP000665043"/>
    </source>
</evidence>
<keyword evidence="1" id="KW-0732">Signal</keyword>
<evidence type="ECO:0000256" key="1">
    <source>
        <dbReference type="SAM" id="SignalP"/>
    </source>
</evidence>
<dbReference type="Proteomes" id="UP000665043">
    <property type="component" value="Chromosome"/>
</dbReference>
<organism evidence="2 3">
    <name type="scientific">Sediminibacillus dalangtanensis</name>
    <dbReference type="NCBI Taxonomy" id="2729421"/>
    <lineage>
        <taxon>Bacteria</taxon>
        <taxon>Bacillati</taxon>
        <taxon>Bacillota</taxon>
        <taxon>Bacilli</taxon>
        <taxon>Bacillales</taxon>
        <taxon>Bacillaceae</taxon>
        <taxon>Sediminibacillus</taxon>
    </lineage>
</organism>
<dbReference type="EMBL" id="CP046956">
    <property type="protein sequence ID" value="QTM98355.1"/>
    <property type="molecule type" value="Genomic_DNA"/>
</dbReference>
<dbReference type="PROSITE" id="PS51257">
    <property type="entry name" value="PROKAR_LIPOPROTEIN"/>
    <property type="match status" value="1"/>
</dbReference>
<evidence type="ECO:0008006" key="4">
    <source>
        <dbReference type="Google" id="ProtNLM"/>
    </source>
</evidence>
<proteinExistence type="predicted"/>
<dbReference type="RefSeq" id="WP_209367072.1">
    <property type="nucleotide sequence ID" value="NZ_CP046956.1"/>
</dbReference>
<evidence type="ECO:0000313" key="2">
    <source>
        <dbReference type="EMBL" id="QTM98355.1"/>
    </source>
</evidence>
<feature type="chain" id="PRO_5045462830" description="Lipoprotein" evidence="1">
    <location>
        <begin position="28"/>
        <end position="164"/>
    </location>
</feature>
<reference evidence="2 3" key="1">
    <citation type="submission" date="2019-12" db="EMBL/GenBank/DDBJ databases">
        <title>The whole genome sequencing of a strain isolated from a Mars analog, Dalangtan Playa.</title>
        <authorList>
            <person name="Huang T."/>
        </authorList>
    </citation>
    <scope>NUCLEOTIDE SEQUENCE [LARGE SCALE GENOMIC DNA]</scope>
    <source>
        <strain evidence="2 3">DP4-553-S</strain>
    </source>
</reference>